<dbReference type="InterPro" id="IPR045851">
    <property type="entry name" value="AMP-bd_C_sf"/>
</dbReference>
<reference evidence="2 3" key="1">
    <citation type="journal article" date="2017" name="ISME J.">
        <title>Energy and carbon metabolisms in a deep terrestrial subsurface fluid microbial community.</title>
        <authorList>
            <person name="Momper L."/>
            <person name="Jungbluth S.P."/>
            <person name="Lee M.D."/>
            <person name="Amend J.P."/>
        </authorList>
    </citation>
    <scope>NUCLEOTIDE SEQUENCE [LARGE SCALE GENOMIC DNA]</scope>
    <source>
        <strain evidence="2">SURF_17</strain>
    </source>
</reference>
<dbReference type="SUPFAM" id="SSF56801">
    <property type="entry name" value="Acetyl-CoA synthetase-like"/>
    <property type="match status" value="1"/>
</dbReference>
<accession>A0A419F7F9</accession>
<organism evidence="2 3">
    <name type="scientific">Candidatus Abyssobacteria bacterium SURF_17</name>
    <dbReference type="NCBI Taxonomy" id="2093361"/>
    <lineage>
        <taxon>Bacteria</taxon>
        <taxon>Pseudomonadati</taxon>
        <taxon>Candidatus Hydrogenedentota</taxon>
        <taxon>Candidatus Abyssobacteria</taxon>
    </lineage>
</organism>
<gene>
    <name evidence="2" type="ORF">C4532_02730</name>
</gene>
<dbReference type="EMBL" id="QZKI01000016">
    <property type="protein sequence ID" value="RJP74345.1"/>
    <property type="molecule type" value="Genomic_DNA"/>
</dbReference>
<dbReference type="Gene3D" id="3.30.300.30">
    <property type="match status" value="1"/>
</dbReference>
<dbReference type="Gene3D" id="3.40.50.12780">
    <property type="entry name" value="N-terminal domain of ligase-like"/>
    <property type="match status" value="1"/>
</dbReference>
<dbReference type="InterPro" id="IPR028154">
    <property type="entry name" value="AMP-dep_Lig_C"/>
</dbReference>
<dbReference type="Proteomes" id="UP000285961">
    <property type="component" value="Unassembled WGS sequence"/>
</dbReference>
<name>A0A419F7F9_9BACT</name>
<dbReference type="AlphaFoldDB" id="A0A419F7F9"/>
<comment type="caution">
    <text evidence="2">The sequence shown here is derived from an EMBL/GenBank/DDBJ whole genome shotgun (WGS) entry which is preliminary data.</text>
</comment>
<dbReference type="PANTHER" id="PTHR43845:SF1">
    <property type="entry name" value="BLR5969 PROTEIN"/>
    <property type="match status" value="1"/>
</dbReference>
<dbReference type="PANTHER" id="PTHR43845">
    <property type="entry name" value="BLR5969 PROTEIN"/>
    <property type="match status" value="1"/>
</dbReference>
<dbReference type="Pfam" id="PF14535">
    <property type="entry name" value="AMP-binding_C_2"/>
    <property type="match status" value="1"/>
</dbReference>
<proteinExistence type="predicted"/>
<evidence type="ECO:0000313" key="3">
    <source>
        <dbReference type="Proteomes" id="UP000285961"/>
    </source>
</evidence>
<dbReference type="InterPro" id="IPR042099">
    <property type="entry name" value="ANL_N_sf"/>
</dbReference>
<keyword evidence="2" id="KW-0436">Ligase</keyword>
<dbReference type="GO" id="GO:0016874">
    <property type="term" value="F:ligase activity"/>
    <property type="evidence" value="ECO:0007669"/>
    <property type="project" value="UniProtKB-KW"/>
</dbReference>
<protein>
    <submittedName>
        <fullName evidence="2">Phenylacetate--CoA ligase family protein</fullName>
    </submittedName>
</protein>
<evidence type="ECO:0000259" key="1">
    <source>
        <dbReference type="Pfam" id="PF14535"/>
    </source>
</evidence>
<evidence type="ECO:0000313" key="2">
    <source>
        <dbReference type="EMBL" id="RJP74345.1"/>
    </source>
</evidence>
<sequence>MGHGERQYWDMEIEPLLNTPKMREMQWTKLQRAIRYCYEKVPFDRNRMEKAGVKPEDIRSFDDFARAIPHVGQAEFRDVIMECGMDIDKVFLTLLGKERLDDLYLLTTTSGTTGVPTPYPVFKKSLDRQAEVFGRIGWRMGIRPGDRIGICFGLSMHAAGTPHLFWFKDFPGVTLIPIGAEAGTERILRFIKLFKVNVFTGTPSLALHLIERAPDVLGEPVKSLGIKILLCGAEPGAGIPEVRQRLESEYGAKLFDAGAGYGCSCDYPIYQGMHWIADDYCYYELVDPETKEPVPMEHGAAGLAVFTPLEPETAMFAFNLRFTLNDIHQVFTEPCPCGLSGFRYKIVGRADDMLKVKGVPIYPAAIEGVIHSFAPRLTGAFRIVLEEPPPRVVPPLKLKIEYGEGVKESELPMLEKELQEKMHKEIKIRPAITWLKPNTLERATKKTNVLEKLYEKK</sequence>
<feature type="domain" description="AMP-dependent ligase C-terminal" evidence="1">
    <location>
        <begin position="358"/>
        <end position="448"/>
    </location>
</feature>